<dbReference type="OrthoDB" id="5638515at2"/>
<feature type="transmembrane region" description="Helical" evidence="2">
    <location>
        <begin position="215"/>
        <end position="234"/>
    </location>
</feature>
<feature type="transmembrane region" description="Helical" evidence="2">
    <location>
        <begin position="320"/>
        <end position="341"/>
    </location>
</feature>
<name>A0A0W0XRI0_9GAMM</name>
<dbReference type="RefSeq" id="WP_133134035.1">
    <property type="nucleotide sequence ID" value="NZ_CAAAIN010000002.1"/>
</dbReference>
<evidence type="ECO:0000256" key="1">
    <source>
        <dbReference type="SAM" id="MobiDB-lite"/>
    </source>
</evidence>
<feature type="region of interest" description="Disordered" evidence="1">
    <location>
        <begin position="412"/>
        <end position="485"/>
    </location>
</feature>
<dbReference type="EMBL" id="LNYT01000020">
    <property type="protein sequence ID" value="KTD47211.1"/>
    <property type="molecule type" value="Genomic_DNA"/>
</dbReference>
<keyword evidence="4" id="KW-1185">Reference proteome</keyword>
<keyword evidence="2" id="KW-0472">Membrane</keyword>
<feature type="compositionally biased region" description="Basic and acidic residues" evidence="1">
    <location>
        <begin position="447"/>
        <end position="457"/>
    </location>
</feature>
<proteinExistence type="predicted"/>
<evidence type="ECO:0000256" key="2">
    <source>
        <dbReference type="SAM" id="Phobius"/>
    </source>
</evidence>
<keyword evidence="2" id="KW-0812">Transmembrane</keyword>
<feature type="compositionally biased region" description="Low complexity" evidence="1">
    <location>
        <begin position="421"/>
        <end position="432"/>
    </location>
</feature>
<evidence type="ECO:0000313" key="3">
    <source>
        <dbReference type="EMBL" id="KTD47211.1"/>
    </source>
</evidence>
<protein>
    <submittedName>
        <fullName evidence="3">IncA protein</fullName>
    </submittedName>
</protein>
<dbReference type="PATRIC" id="fig|458.5.peg.2224"/>
<reference evidence="3 4" key="1">
    <citation type="submission" date="2015-11" db="EMBL/GenBank/DDBJ databases">
        <title>Genomic analysis of 38 Legionella species identifies large and diverse effector repertoires.</title>
        <authorList>
            <person name="Burstein D."/>
            <person name="Amaro F."/>
            <person name="Zusman T."/>
            <person name="Lifshitz Z."/>
            <person name="Cohen O."/>
            <person name="Gilbert J.A."/>
            <person name="Pupko T."/>
            <person name="Shuman H.A."/>
            <person name="Segal G."/>
        </authorList>
    </citation>
    <scope>NUCLEOTIDE SEQUENCE [LARGE SCALE GENOMIC DNA]</scope>
    <source>
        <strain evidence="3 4">WA-270A-C2</strain>
    </source>
</reference>
<feature type="compositionally biased region" description="Acidic residues" evidence="1">
    <location>
        <begin position="459"/>
        <end position="477"/>
    </location>
</feature>
<feature type="transmembrane region" description="Helical" evidence="2">
    <location>
        <begin position="347"/>
        <end position="370"/>
    </location>
</feature>
<dbReference type="AlphaFoldDB" id="A0A0W0XRI0"/>
<sequence>MPSSPMPSQRQLNEDLSKQELTAALIIRNQLRAILDDSGSHLKTAAARKAVKQLQERIDQGLVALLHAKSREEYELQQKRFNLLLDQFKEVMQLEGDVELALKDFRFFHHVHQTLKLATIENRGALLERFAEKFQDDPDFDLWCRHFEALQSLPPSQFEAQKKALLDGLVAETTYLDLGNLAAMGLIERNAQLLADTRLSYLKETNNRKSLLKDIGWIGLGIGLVTAAAVLAIAFPVLAVPGIVVGSIVMGYGIIDFAKESVELYSELTEEEKDGLSLDVEDELKSLENDIEDMDVEGFLRKQPHAHHEWSTEKKWVKGLGYAASFAGFALGIVALAFVLPGVAVPAAAVIAVTAVAVGIAALAGAVLGYKVFNEQKKLKEAEQAMQHDVVKDTETLDSVSDHLLGASLSSDARMSQQLQSSPAKKSALAPADRAANRDEDEDDEREREGDEDRGALTEEQDEGDSDTEREGDEEEGGEKPLPHK</sequence>
<organism evidence="3 4">
    <name type="scientific">Legionella rubrilucens</name>
    <dbReference type="NCBI Taxonomy" id="458"/>
    <lineage>
        <taxon>Bacteria</taxon>
        <taxon>Pseudomonadati</taxon>
        <taxon>Pseudomonadota</taxon>
        <taxon>Gammaproteobacteria</taxon>
        <taxon>Legionellales</taxon>
        <taxon>Legionellaceae</taxon>
        <taxon>Legionella</taxon>
    </lineage>
</organism>
<accession>A0A0W0XRI0</accession>
<gene>
    <name evidence="3" type="ORF">Lrub_2133</name>
</gene>
<dbReference type="Proteomes" id="UP000054608">
    <property type="component" value="Unassembled WGS sequence"/>
</dbReference>
<comment type="caution">
    <text evidence="3">The sequence shown here is derived from an EMBL/GenBank/DDBJ whole genome shotgun (WGS) entry which is preliminary data.</text>
</comment>
<keyword evidence="2" id="KW-1133">Transmembrane helix</keyword>
<dbReference type="STRING" id="458.Lrub_2133"/>
<evidence type="ECO:0000313" key="4">
    <source>
        <dbReference type="Proteomes" id="UP000054608"/>
    </source>
</evidence>